<gene>
    <name evidence="1" type="ORF">Q9313_24885</name>
</gene>
<protein>
    <submittedName>
        <fullName evidence="1">Uncharacterized protein</fullName>
    </submittedName>
</protein>
<organism evidence="1 2">
    <name type="scientific">Shinella sumterensis</name>
    <dbReference type="NCBI Taxonomy" id="1967501"/>
    <lineage>
        <taxon>Bacteria</taxon>
        <taxon>Pseudomonadati</taxon>
        <taxon>Pseudomonadota</taxon>
        <taxon>Alphaproteobacteria</taxon>
        <taxon>Hyphomicrobiales</taxon>
        <taxon>Rhizobiaceae</taxon>
        <taxon>Shinella</taxon>
    </lineage>
</organism>
<evidence type="ECO:0000313" key="1">
    <source>
        <dbReference type="EMBL" id="WLS00611.1"/>
    </source>
</evidence>
<dbReference type="EMBL" id="CP132304">
    <property type="protein sequence ID" value="WLS00611.1"/>
    <property type="molecule type" value="Genomic_DNA"/>
</dbReference>
<name>A0AA50CR87_9HYPH</name>
<proteinExistence type="predicted"/>
<geneLocation type="plasmid" evidence="1 2">
    <name>unnamed2</name>
</geneLocation>
<accession>A0AA50CR87</accession>
<dbReference type="RefSeq" id="WP_272809099.1">
    <property type="nucleotide sequence ID" value="NZ_CP132304.1"/>
</dbReference>
<sequence length="152" mass="16543">MPLLIAEVPEQSLKGALKALAPFVPPENLKLFSALAPPEDESDDELTQLAQKVVEAVRPKPTQPLRKEALRKLLGGHDTFTNQGGEADPVLRNAMGAISKALRTVFAHDQAVRRLAIPKKTQFPDGTYRGTVYSVTPLGARVRDLLKAEKAI</sequence>
<dbReference type="Proteomes" id="UP001234585">
    <property type="component" value="Plasmid unnamed2"/>
</dbReference>
<reference evidence="1 2" key="1">
    <citation type="submission" date="2023-08" db="EMBL/GenBank/DDBJ databases">
        <title>Pathogen: clinical or host-associated sample.</title>
        <authorList>
            <person name="Hergert J."/>
            <person name="Casey R."/>
            <person name="Wagner J."/>
            <person name="Young E.L."/>
            <person name="Oakeson K.F."/>
        </authorList>
    </citation>
    <scope>NUCLEOTIDE SEQUENCE [LARGE SCALE GENOMIC DNA]</scope>
    <source>
        <strain evidence="1 2">1760953</strain>
        <plasmid evidence="1 2">unnamed2</plasmid>
    </source>
</reference>
<dbReference type="AlphaFoldDB" id="A0AA50CR87"/>
<keyword evidence="2" id="KW-1185">Reference proteome</keyword>
<evidence type="ECO:0000313" key="2">
    <source>
        <dbReference type="Proteomes" id="UP001234585"/>
    </source>
</evidence>
<keyword evidence="1" id="KW-0614">Plasmid</keyword>